<proteinExistence type="predicted"/>
<dbReference type="EMBL" id="AP027080">
    <property type="protein sequence ID" value="BDU72199.1"/>
    <property type="molecule type" value="Genomic_DNA"/>
</dbReference>
<reference evidence="5" key="1">
    <citation type="journal article" date="2023" name="Int. J. Syst. Evol. Microbiol.">
        <title>Mesoterricola silvestris gen. nov., sp. nov., Mesoterricola sediminis sp. nov., Geothrix oryzae sp. nov., Geothrix edaphica sp. nov., Geothrix rubra sp. nov., and Geothrix limicola sp. nov., six novel members of Acidobacteriota isolated from soils.</title>
        <authorList>
            <person name="Itoh H."/>
            <person name="Sugisawa Y."/>
            <person name="Mise K."/>
            <person name="Xu Z."/>
            <person name="Kuniyasu M."/>
            <person name="Ushijima N."/>
            <person name="Kawano K."/>
            <person name="Kobayashi E."/>
            <person name="Shiratori Y."/>
            <person name="Masuda Y."/>
            <person name="Senoo K."/>
        </authorList>
    </citation>
    <scope>NUCLEOTIDE SEQUENCE [LARGE SCALE GENOMIC DNA]</scope>
    <source>
        <strain evidence="5">W79</strain>
    </source>
</reference>
<keyword evidence="5" id="KW-1185">Reference proteome</keyword>
<keyword evidence="1 2" id="KW-0732">Signal</keyword>
<evidence type="ECO:0000256" key="2">
    <source>
        <dbReference type="SAM" id="SignalP"/>
    </source>
</evidence>
<evidence type="ECO:0000256" key="1">
    <source>
        <dbReference type="ARBA" id="ARBA00022729"/>
    </source>
</evidence>
<dbReference type="Proteomes" id="UP001238179">
    <property type="component" value="Chromosome"/>
</dbReference>
<dbReference type="SUPFAM" id="SSF56925">
    <property type="entry name" value="OMPA-like"/>
    <property type="match status" value="1"/>
</dbReference>
<dbReference type="InterPro" id="IPR027385">
    <property type="entry name" value="Beta-barrel_OMP"/>
</dbReference>
<name>A0AA48K7S4_9BACT</name>
<accession>A0AA48K7S4</accession>
<dbReference type="RefSeq" id="WP_316415110.1">
    <property type="nucleotide sequence ID" value="NZ_AP027080.1"/>
</dbReference>
<dbReference type="InterPro" id="IPR011250">
    <property type="entry name" value="OMP/PagP_B-barrel"/>
</dbReference>
<evidence type="ECO:0000313" key="4">
    <source>
        <dbReference type="EMBL" id="BDU72199.1"/>
    </source>
</evidence>
<gene>
    <name evidence="4" type="ORF">METEAL_13730</name>
</gene>
<feature type="signal peptide" evidence="2">
    <location>
        <begin position="1"/>
        <end position="22"/>
    </location>
</feature>
<dbReference type="AlphaFoldDB" id="A0AA48K7S4"/>
<evidence type="ECO:0000259" key="3">
    <source>
        <dbReference type="Pfam" id="PF13505"/>
    </source>
</evidence>
<dbReference type="Gene3D" id="2.40.160.20">
    <property type="match status" value="1"/>
</dbReference>
<sequence>MPSLSPLLLAASALAALSPLGAADLDAPMRFGLQATAARPLQDLGTITRRTGMGAGAFAEVDQGPGWTLRTRIDFLAFKEDAARTRTLLDGLMPPRALKVSANQFSVGVDLRKTLFPLRVRGPFLLAGVSLSRVEFETVGPVPSGAGIGWSKEKSSVKFGLAAGAGYRFTDALAFTVRYASTNLGGLTMASVEGGLEFRFPAGWTE</sequence>
<organism evidence="4 5">
    <name type="scientific">Mesoterricola silvestris</name>
    <dbReference type="NCBI Taxonomy" id="2927979"/>
    <lineage>
        <taxon>Bacteria</taxon>
        <taxon>Pseudomonadati</taxon>
        <taxon>Acidobacteriota</taxon>
        <taxon>Holophagae</taxon>
        <taxon>Holophagales</taxon>
        <taxon>Holophagaceae</taxon>
        <taxon>Mesoterricola</taxon>
    </lineage>
</organism>
<dbReference type="KEGG" id="msil:METEAL_13730"/>
<feature type="domain" description="Outer membrane protein beta-barrel" evidence="3">
    <location>
        <begin position="9"/>
        <end position="200"/>
    </location>
</feature>
<feature type="chain" id="PRO_5041443551" description="Outer membrane protein beta-barrel domain-containing protein" evidence="2">
    <location>
        <begin position="23"/>
        <end position="206"/>
    </location>
</feature>
<evidence type="ECO:0000313" key="5">
    <source>
        <dbReference type="Proteomes" id="UP001238179"/>
    </source>
</evidence>
<dbReference type="Pfam" id="PF13505">
    <property type="entry name" value="OMP_b-brl"/>
    <property type="match status" value="1"/>
</dbReference>
<protein>
    <recommendedName>
        <fullName evidence="3">Outer membrane protein beta-barrel domain-containing protein</fullName>
    </recommendedName>
</protein>